<dbReference type="EMBL" id="CP003350">
    <property type="protein sequence ID" value="AFC86262.1"/>
    <property type="molecule type" value="Genomic_DNA"/>
</dbReference>
<dbReference type="PROSITE" id="PS51782">
    <property type="entry name" value="LYSM"/>
    <property type="match status" value="1"/>
</dbReference>
<gene>
    <name evidence="3" type="ordered locus">Fraau_1869</name>
</gene>
<dbReference type="InterPro" id="IPR018392">
    <property type="entry name" value="LysM"/>
</dbReference>
<dbReference type="Gene3D" id="3.10.350.10">
    <property type="entry name" value="LysM domain"/>
    <property type="match status" value="1"/>
</dbReference>
<protein>
    <submittedName>
        <fullName evidence="3">Metalloendopeptidase-like membrane protein</fullName>
    </submittedName>
</protein>
<dbReference type="InterPro" id="IPR036779">
    <property type="entry name" value="LysM_dom_sf"/>
</dbReference>
<dbReference type="PANTHER" id="PTHR21666">
    <property type="entry name" value="PEPTIDASE-RELATED"/>
    <property type="match status" value="1"/>
</dbReference>
<dbReference type="eggNOG" id="COG4942">
    <property type="taxonomic scope" value="Bacteria"/>
</dbReference>
<dbReference type="InterPro" id="IPR016047">
    <property type="entry name" value="M23ase_b-sheet_dom"/>
</dbReference>
<dbReference type="Proteomes" id="UP000005234">
    <property type="component" value="Chromosome"/>
</dbReference>
<dbReference type="STRING" id="767434.Fraau_1869"/>
<accession>H8L050</accession>
<dbReference type="Pfam" id="PF01551">
    <property type="entry name" value="Peptidase_M23"/>
    <property type="match status" value="1"/>
</dbReference>
<keyword evidence="4" id="KW-1185">Reference proteome</keyword>
<name>H8L050_FRAAD</name>
<proteinExistence type="inferred from homology"/>
<dbReference type="InterPro" id="IPR050570">
    <property type="entry name" value="Cell_wall_metabolism_enzyme"/>
</dbReference>
<dbReference type="Gene3D" id="2.70.70.10">
    <property type="entry name" value="Glucose Permease (Domain IIA)"/>
    <property type="match status" value="1"/>
</dbReference>
<dbReference type="KEGG" id="fau:Fraau_1869"/>
<dbReference type="PANTHER" id="PTHR21666:SF263">
    <property type="entry name" value="MUREIN HYDROLASE ACTIVATOR NLPD"/>
    <property type="match status" value="1"/>
</dbReference>
<evidence type="ECO:0000313" key="3">
    <source>
        <dbReference type="EMBL" id="AFC86262.1"/>
    </source>
</evidence>
<organism evidence="3 4">
    <name type="scientific">Frateuria aurantia (strain ATCC 33424 / DSM 6220 / KCTC 2777 / LMG 1558 / NBRC 3245 / NCIMB 13370)</name>
    <name type="common">Acetobacter aurantius</name>
    <dbReference type="NCBI Taxonomy" id="767434"/>
    <lineage>
        <taxon>Bacteria</taxon>
        <taxon>Pseudomonadati</taxon>
        <taxon>Pseudomonadota</taxon>
        <taxon>Gammaproteobacteria</taxon>
        <taxon>Lysobacterales</taxon>
        <taxon>Rhodanobacteraceae</taxon>
        <taxon>Frateuria</taxon>
    </lineage>
</organism>
<evidence type="ECO:0000259" key="2">
    <source>
        <dbReference type="PROSITE" id="PS51782"/>
    </source>
</evidence>
<dbReference type="CDD" id="cd12797">
    <property type="entry name" value="M23_peptidase"/>
    <property type="match status" value="1"/>
</dbReference>
<feature type="domain" description="LysM" evidence="2">
    <location>
        <begin position="71"/>
        <end position="115"/>
    </location>
</feature>
<sequence length="326" mass="33305">MSGRNAATPDFELMAKQILMDLRLRVTGISLALGLLAGCGIRHSTVVVQPGDARPASALSGAAARGRLDGDHYIVGKGDTLYSIAFRNGVDFRTLASWNNIAEPYRIWPGQSLRLKAPAAAPAGSGTGFSPVVEAAPAAQPLAAASRPVVLPSPPVSRAVVATPAAAAPAARAEIPAAVKPAAAPPVVAAPAAALANGASRNSGGITWRWPASGPLIKRYQAGDAIPGIEIAGKAGDPVRAAADGVVVYSGNGLVGYGELIIIKHSDALLSAYGHNSTRLVKEGQTVKSGQKIAEMGSSGASRVELQFQVRRDGNPVDPMAYLPPQ</sequence>
<comment type="similarity">
    <text evidence="1">Belongs to the E.coli NlpD/Haemophilus LppB family.</text>
</comment>
<reference evidence="3" key="1">
    <citation type="submission" date="2012-02" db="EMBL/GenBank/DDBJ databases">
        <title>The complete genome of Frateuria aurantia DSM 6220.</title>
        <authorList>
            <consortium name="US DOE Joint Genome Institute (JGI-PGF)"/>
            <person name="Lucas S."/>
            <person name="Copeland A."/>
            <person name="Lapidus A."/>
            <person name="Glavina del Rio T."/>
            <person name="Dalin E."/>
            <person name="Tice H."/>
            <person name="Bruce D."/>
            <person name="Goodwin L."/>
            <person name="Pitluck S."/>
            <person name="Peters L."/>
            <person name="Ovchinnikova G."/>
            <person name="Teshima H."/>
            <person name="Kyrpides N."/>
            <person name="Mavromatis K."/>
            <person name="Ivanova N."/>
            <person name="Brettin T."/>
            <person name="Detter J.C."/>
            <person name="Han C."/>
            <person name="Larimer F."/>
            <person name="Land M."/>
            <person name="Hauser L."/>
            <person name="Markowitz V."/>
            <person name="Cheng J.-F."/>
            <person name="Hugenholtz P."/>
            <person name="Woyke T."/>
            <person name="Wu D."/>
            <person name="Brambilla E."/>
            <person name="Klenk H.-P."/>
            <person name="Eisen J.A."/>
        </authorList>
    </citation>
    <scope>NUCLEOTIDE SEQUENCE</scope>
    <source>
        <strain evidence="3">DSM 6220</strain>
    </source>
</reference>
<dbReference type="GO" id="GO:0032153">
    <property type="term" value="C:cell division site"/>
    <property type="evidence" value="ECO:0007669"/>
    <property type="project" value="TreeGrafter"/>
</dbReference>
<evidence type="ECO:0000256" key="1">
    <source>
        <dbReference type="ARBA" id="ARBA00038420"/>
    </source>
</evidence>
<dbReference type="CDD" id="cd00118">
    <property type="entry name" value="LysM"/>
    <property type="match status" value="1"/>
</dbReference>
<dbReference type="GO" id="GO:0004222">
    <property type="term" value="F:metalloendopeptidase activity"/>
    <property type="evidence" value="ECO:0007669"/>
    <property type="project" value="TreeGrafter"/>
</dbReference>
<dbReference type="AlphaFoldDB" id="H8L050"/>
<dbReference type="SMART" id="SM00257">
    <property type="entry name" value="LysM"/>
    <property type="match status" value="1"/>
</dbReference>
<evidence type="ECO:0000313" key="4">
    <source>
        <dbReference type="Proteomes" id="UP000005234"/>
    </source>
</evidence>
<dbReference type="HOGENOM" id="CLU_029425_0_2_6"/>
<dbReference type="eggNOG" id="COG1388">
    <property type="taxonomic scope" value="Bacteria"/>
</dbReference>
<dbReference type="SUPFAM" id="SSF51261">
    <property type="entry name" value="Duplicated hybrid motif"/>
    <property type="match status" value="1"/>
</dbReference>
<dbReference type="Pfam" id="PF01476">
    <property type="entry name" value="LysM"/>
    <property type="match status" value="1"/>
</dbReference>
<dbReference type="GO" id="GO:0009279">
    <property type="term" value="C:cell outer membrane"/>
    <property type="evidence" value="ECO:0007669"/>
    <property type="project" value="TreeGrafter"/>
</dbReference>
<dbReference type="InterPro" id="IPR011055">
    <property type="entry name" value="Dup_hybrid_motif"/>
</dbReference>